<evidence type="ECO:0000256" key="4">
    <source>
        <dbReference type="ARBA" id="ARBA00022692"/>
    </source>
</evidence>
<keyword evidence="4" id="KW-0812">Transmembrane</keyword>
<dbReference type="GO" id="GO:0009247">
    <property type="term" value="P:glycolipid biosynthetic process"/>
    <property type="evidence" value="ECO:0007669"/>
    <property type="project" value="InterPro"/>
</dbReference>
<evidence type="ECO:0000256" key="1">
    <source>
        <dbReference type="ARBA" id="ARBA00004323"/>
    </source>
</evidence>
<evidence type="ECO:0000256" key="6">
    <source>
        <dbReference type="ARBA" id="ARBA00022989"/>
    </source>
</evidence>
<evidence type="ECO:0000256" key="5">
    <source>
        <dbReference type="ARBA" id="ARBA00022968"/>
    </source>
</evidence>
<protein>
    <submittedName>
        <fullName evidence="10">Galactosylceramide sulfotransferase</fullName>
    </submittedName>
</protein>
<proteinExistence type="inferred from homology"/>
<evidence type="ECO:0000313" key="11">
    <source>
        <dbReference type="Proteomes" id="UP000283509"/>
    </source>
</evidence>
<keyword evidence="9" id="KW-0325">Glycoprotein</keyword>
<keyword evidence="11" id="KW-1185">Reference proteome</keyword>
<evidence type="ECO:0000256" key="2">
    <source>
        <dbReference type="ARBA" id="ARBA00008124"/>
    </source>
</evidence>
<dbReference type="Gene3D" id="3.40.50.300">
    <property type="entry name" value="P-loop containing nucleotide triphosphate hydrolases"/>
    <property type="match status" value="1"/>
</dbReference>
<dbReference type="EMBL" id="QCYY01000556">
    <property type="protein sequence ID" value="ROT84356.1"/>
    <property type="molecule type" value="Genomic_DNA"/>
</dbReference>
<dbReference type="OrthoDB" id="514299at2759"/>
<keyword evidence="7" id="KW-0333">Golgi apparatus</keyword>
<name>A0A3R7PEX2_PENVA</name>
<evidence type="ECO:0000256" key="9">
    <source>
        <dbReference type="ARBA" id="ARBA00023180"/>
    </source>
</evidence>
<keyword evidence="8" id="KW-0472">Membrane</keyword>
<evidence type="ECO:0000313" key="10">
    <source>
        <dbReference type="EMBL" id="ROT84356.1"/>
    </source>
</evidence>
<dbReference type="Pfam" id="PF06990">
    <property type="entry name" value="Gal-3-0_sulfotr"/>
    <property type="match status" value="1"/>
</dbReference>
<evidence type="ECO:0000256" key="3">
    <source>
        <dbReference type="ARBA" id="ARBA00022679"/>
    </source>
</evidence>
<comment type="subcellular location">
    <subcellularLocation>
        <location evidence="1">Golgi apparatus membrane</location>
        <topology evidence="1">Single-pass type II membrane protein</topology>
    </subcellularLocation>
</comment>
<dbReference type="InterPro" id="IPR009729">
    <property type="entry name" value="Gal-3-0_sulfotransfrase"/>
</dbReference>
<comment type="caution">
    <text evidence="10">The sequence shown here is derived from an EMBL/GenBank/DDBJ whole genome shotgun (WGS) entry which is preliminary data.</text>
</comment>
<evidence type="ECO:0000256" key="7">
    <source>
        <dbReference type="ARBA" id="ARBA00023034"/>
    </source>
</evidence>
<dbReference type="GO" id="GO:0000139">
    <property type="term" value="C:Golgi membrane"/>
    <property type="evidence" value="ECO:0007669"/>
    <property type="project" value="UniProtKB-SubCell"/>
</dbReference>
<dbReference type="PANTHER" id="PTHR14647">
    <property type="entry name" value="GALACTOSE-3-O-SULFOTRANSFERASE"/>
    <property type="match status" value="1"/>
</dbReference>
<comment type="similarity">
    <text evidence="2">Belongs to the galactose-3-O-sulfotransferase family.</text>
</comment>
<sequence>MELPRYGGKFGKNQMLFDLGYSDNMSVTQLRQAIEELDSVFDLVMVAERMDESLVLLRHLLCWSLHDVVVFTKNARRQEVKPTLDPQTRQTLRELNSADALLYDHFMAKHRRAVLEFGARRMADEVSALRSLRDEYFEDCGAREVKGKDSTLKFKEYSGLVSSYVTSNNSDQNCLMLSLPELPLVDTVRRKQLKVLEEMRAPS</sequence>
<evidence type="ECO:0000256" key="8">
    <source>
        <dbReference type="ARBA" id="ARBA00023136"/>
    </source>
</evidence>
<keyword evidence="5" id="KW-0735">Signal-anchor</keyword>
<gene>
    <name evidence="10" type="ORF">C7M84_022452</name>
</gene>
<keyword evidence="3 10" id="KW-0808">Transferase</keyword>
<accession>A0A3R7PEX2</accession>
<dbReference type="GO" id="GO:0001733">
    <property type="term" value="F:galactosylceramide sulfotransferase activity"/>
    <property type="evidence" value="ECO:0007669"/>
    <property type="project" value="InterPro"/>
</dbReference>
<keyword evidence="6" id="KW-1133">Transmembrane helix</keyword>
<dbReference type="PANTHER" id="PTHR14647:SF87">
    <property type="entry name" value="PUTATIVE-RELATED"/>
    <property type="match status" value="1"/>
</dbReference>
<reference evidence="10 11" key="2">
    <citation type="submission" date="2019-01" db="EMBL/GenBank/DDBJ databases">
        <title>The decoding of complex shrimp genome reveals the adaptation for benthos swimmer, frequently molting mechanism and breeding impact on genome.</title>
        <authorList>
            <person name="Sun Y."/>
            <person name="Gao Y."/>
            <person name="Yu Y."/>
        </authorList>
    </citation>
    <scope>NUCLEOTIDE SEQUENCE [LARGE SCALE GENOMIC DNA]</scope>
    <source>
        <tissue evidence="10">Muscle</tissue>
    </source>
</reference>
<dbReference type="Proteomes" id="UP000283509">
    <property type="component" value="Unassembled WGS sequence"/>
</dbReference>
<reference evidence="10 11" key="1">
    <citation type="submission" date="2018-04" db="EMBL/GenBank/DDBJ databases">
        <authorList>
            <person name="Zhang X."/>
            <person name="Yuan J."/>
            <person name="Li F."/>
            <person name="Xiang J."/>
        </authorList>
    </citation>
    <scope>NUCLEOTIDE SEQUENCE [LARGE SCALE GENOMIC DNA]</scope>
    <source>
        <tissue evidence="10">Muscle</tissue>
    </source>
</reference>
<dbReference type="InterPro" id="IPR027417">
    <property type="entry name" value="P-loop_NTPase"/>
</dbReference>
<dbReference type="AlphaFoldDB" id="A0A3R7PEX2"/>
<organism evidence="10 11">
    <name type="scientific">Penaeus vannamei</name>
    <name type="common">Whiteleg shrimp</name>
    <name type="synonym">Litopenaeus vannamei</name>
    <dbReference type="NCBI Taxonomy" id="6689"/>
    <lineage>
        <taxon>Eukaryota</taxon>
        <taxon>Metazoa</taxon>
        <taxon>Ecdysozoa</taxon>
        <taxon>Arthropoda</taxon>
        <taxon>Crustacea</taxon>
        <taxon>Multicrustacea</taxon>
        <taxon>Malacostraca</taxon>
        <taxon>Eumalacostraca</taxon>
        <taxon>Eucarida</taxon>
        <taxon>Decapoda</taxon>
        <taxon>Dendrobranchiata</taxon>
        <taxon>Penaeoidea</taxon>
        <taxon>Penaeidae</taxon>
        <taxon>Penaeus</taxon>
    </lineage>
</organism>